<accession>A0A5B8R6Z6</accession>
<evidence type="ECO:0000313" key="1">
    <source>
        <dbReference type="EMBL" id="QDZ93271.1"/>
    </source>
</evidence>
<name>A0A5B8R6Z6_9GAMM</name>
<proteinExistence type="predicted"/>
<dbReference type="EMBL" id="CP031775">
    <property type="protein sequence ID" value="QDZ93271.1"/>
    <property type="molecule type" value="Genomic_DNA"/>
</dbReference>
<dbReference type="AlphaFoldDB" id="A0A5B8R6Z6"/>
<sequence length="58" mass="6517">MLPQAASTLTVTDNGLYHFKSPIQNTSQALRDDLSRLKYPIFKGISAIYCLRCCPHDC</sequence>
<organism evidence="1">
    <name type="scientific">Shewanella decolorationis</name>
    <dbReference type="NCBI Taxonomy" id="256839"/>
    <lineage>
        <taxon>Bacteria</taxon>
        <taxon>Pseudomonadati</taxon>
        <taxon>Pseudomonadota</taxon>
        <taxon>Gammaproteobacteria</taxon>
        <taxon>Alteromonadales</taxon>
        <taxon>Shewanellaceae</taxon>
        <taxon>Shewanella</taxon>
    </lineage>
</organism>
<gene>
    <name evidence="1" type="ORF">D0436_14565</name>
</gene>
<reference evidence="1" key="1">
    <citation type="journal article" date="2019" name="Ecotoxicol. Environ. Saf.">
        <title>Microbial characterization of heavy metal resistant bacterial strains isolated from an electroplating wastewater treatment plant.</title>
        <authorList>
            <person name="Cai X."/>
            <person name="Zheng X."/>
            <person name="Zhang D."/>
            <person name="Iqbal W."/>
            <person name="Liu C."/>
            <person name="Yang B."/>
            <person name="Zhao X."/>
            <person name="Lu X."/>
            <person name="Mao Y."/>
        </authorList>
    </citation>
    <scope>NUCLEOTIDE SEQUENCE [LARGE SCALE GENOMIC DNA]</scope>
    <source>
        <strain evidence="1">Ni1-3</strain>
    </source>
</reference>
<protein>
    <submittedName>
        <fullName evidence="1">Uncharacterized protein</fullName>
    </submittedName>
</protein>